<reference evidence="4" key="2">
    <citation type="submission" date="2016-04" db="EMBL/GenBank/DDBJ databases">
        <authorList>
            <person name="Waterworth S."/>
            <person name="Matcher G."/>
        </authorList>
    </citation>
    <scope>NUCLEOTIDE SEQUENCE [LARGE SCALE GENOMIC DNA]</scope>
    <source>
        <strain evidence="4">RuSp02-3</strain>
    </source>
</reference>
<dbReference type="SUPFAM" id="SSF52821">
    <property type="entry name" value="Rhodanese/Cell cycle control phosphatase"/>
    <property type="match status" value="1"/>
</dbReference>
<dbReference type="InterPro" id="IPR001763">
    <property type="entry name" value="Rhodanese-like_dom"/>
</dbReference>
<dbReference type="PANTHER" id="PTHR43031:SF1">
    <property type="entry name" value="PYRIDINE NUCLEOTIDE-DISULPHIDE OXIDOREDUCTASE"/>
    <property type="match status" value="1"/>
</dbReference>
<dbReference type="GO" id="GO:0016740">
    <property type="term" value="F:transferase activity"/>
    <property type="evidence" value="ECO:0007669"/>
    <property type="project" value="UniProtKB-KW"/>
</dbReference>
<keyword evidence="2" id="KW-0808">Transferase</keyword>
<dbReference type="Proteomes" id="UP000092021">
    <property type="component" value="Unassembled WGS sequence"/>
</dbReference>
<proteinExistence type="predicted"/>
<dbReference type="AlphaFoldDB" id="A0A199PGJ1"/>
<sequence>MRASRAAKERTVDIPSVSVEEIPEDAKILDVREDYEWEEGHIERAQHLPLADIPARYGEIPLDEDVYVICRSGGRSLKATEYLNQNGFDAINVRGGMGAWQDAEYPMVSENGQDPQVR</sequence>
<dbReference type="SMART" id="SM00450">
    <property type="entry name" value="RHOD"/>
    <property type="match status" value="1"/>
</dbReference>
<name>A0A199PGJ1_9MICC</name>
<dbReference type="CDD" id="cd00158">
    <property type="entry name" value="RHOD"/>
    <property type="match status" value="1"/>
</dbReference>
<comment type="caution">
    <text evidence="2">The sequence shown here is derived from an EMBL/GenBank/DDBJ whole genome shotgun (WGS) entry which is preliminary data.</text>
</comment>
<dbReference type="EMBL" id="LJBJ02000008">
    <property type="protein sequence ID" value="OAX52100.1"/>
    <property type="molecule type" value="Genomic_DNA"/>
</dbReference>
<dbReference type="EMBL" id="LWGZ01000559">
    <property type="protein sequence ID" value="OAX60098.1"/>
    <property type="molecule type" value="Genomic_DNA"/>
</dbReference>
<evidence type="ECO:0000313" key="4">
    <source>
        <dbReference type="Proteomes" id="UP000053171"/>
    </source>
</evidence>
<dbReference type="InterPro" id="IPR036873">
    <property type="entry name" value="Rhodanese-like_dom_sf"/>
</dbReference>
<keyword evidence="4" id="KW-1185">Reference proteome</keyword>
<organism evidence="2 4">
    <name type="scientific">Rothia kristinae</name>
    <dbReference type="NCBI Taxonomy" id="37923"/>
    <lineage>
        <taxon>Bacteria</taxon>
        <taxon>Bacillati</taxon>
        <taxon>Actinomycetota</taxon>
        <taxon>Actinomycetes</taxon>
        <taxon>Micrococcales</taxon>
        <taxon>Micrococcaceae</taxon>
        <taxon>Rothia</taxon>
    </lineage>
</organism>
<accession>A0A199PGJ1</accession>
<evidence type="ECO:0000259" key="1">
    <source>
        <dbReference type="PROSITE" id="PS50206"/>
    </source>
</evidence>
<evidence type="ECO:0000313" key="3">
    <source>
        <dbReference type="EMBL" id="OAX60098.1"/>
    </source>
</evidence>
<dbReference type="PROSITE" id="PS50206">
    <property type="entry name" value="RHODANESE_3"/>
    <property type="match status" value="1"/>
</dbReference>
<dbReference type="PANTHER" id="PTHR43031">
    <property type="entry name" value="FAD-DEPENDENT OXIDOREDUCTASE"/>
    <property type="match status" value="1"/>
</dbReference>
<reference evidence="2" key="1">
    <citation type="submission" date="2016-04" db="EMBL/GenBank/DDBJ databases">
        <authorList>
            <person name="Evans L.H."/>
            <person name="Alamgir A."/>
            <person name="Owens N."/>
            <person name="Weber N.D."/>
            <person name="Virtaneva K."/>
            <person name="Barbian K."/>
            <person name="Babar A."/>
            <person name="Rosenke K."/>
        </authorList>
    </citation>
    <scope>NUCLEOTIDE SEQUENCE [LARGE SCALE GENOMIC DNA]</scope>
    <source>
        <strain evidence="2">RUTW2-3</strain>
    </source>
</reference>
<reference evidence="2 4" key="3">
    <citation type="submission" date="2016-06" db="EMBL/GenBank/DDBJ databases">
        <title>Identification of putative biosynthetic pathways for the production of bioactive secondary metabolites by the marine actinomycete Kocuria kristinae RUTW2-3.</title>
        <authorList>
            <person name="Waterworth S.C."/>
            <person name="Walmsley T.A."/>
            <person name="Matongo T."/>
            <person name="Davies-Coleman M.T."/>
            <person name="Dorrington R.A."/>
        </authorList>
    </citation>
    <scope>NUCLEOTIDE SEQUENCE [LARGE SCALE GENOMIC DNA]</scope>
    <source>
        <strain evidence="4">RuSp02-3</strain>
        <strain evidence="2">RUTW2-3</strain>
        <strain evidence="3 5">RUTW4-5</strain>
    </source>
</reference>
<protein>
    <submittedName>
        <fullName evidence="2">Sulfurtransferase</fullName>
    </submittedName>
</protein>
<feature type="domain" description="Rhodanese" evidence="1">
    <location>
        <begin position="22"/>
        <end position="109"/>
    </location>
</feature>
<evidence type="ECO:0000313" key="2">
    <source>
        <dbReference type="EMBL" id="OAX52100.1"/>
    </source>
</evidence>
<dbReference type="Gene3D" id="3.40.250.10">
    <property type="entry name" value="Rhodanese-like domain"/>
    <property type="match status" value="1"/>
</dbReference>
<evidence type="ECO:0000313" key="5">
    <source>
        <dbReference type="Proteomes" id="UP000092021"/>
    </source>
</evidence>
<dbReference type="Pfam" id="PF00581">
    <property type="entry name" value="Rhodanese"/>
    <property type="match status" value="1"/>
</dbReference>
<gene>
    <name evidence="3" type="ORF">A5N15_06440</name>
    <name evidence="2" type="ORF">AN277_0205280</name>
</gene>
<dbReference type="InterPro" id="IPR050229">
    <property type="entry name" value="GlpE_sulfurtransferase"/>
</dbReference>
<dbReference type="Proteomes" id="UP000053171">
    <property type="component" value="Unassembled WGS sequence"/>
</dbReference>